<dbReference type="Pfam" id="PF01556">
    <property type="entry name" value="DnaJ_C"/>
    <property type="match status" value="1"/>
</dbReference>
<comment type="caution">
    <text evidence="4">The sequence shown here is derived from an EMBL/GenBank/DDBJ whole genome shotgun (WGS) entry which is preliminary data.</text>
</comment>
<evidence type="ECO:0000259" key="3">
    <source>
        <dbReference type="PROSITE" id="PS50076"/>
    </source>
</evidence>
<evidence type="ECO:0000313" key="4">
    <source>
        <dbReference type="EMBL" id="RHN66611.1"/>
    </source>
</evidence>
<evidence type="ECO:0000256" key="2">
    <source>
        <dbReference type="SAM" id="MobiDB-lite"/>
    </source>
</evidence>
<dbReference type="CDD" id="cd10747">
    <property type="entry name" value="DnaJ_C"/>
    <property type="match status" value="1"/>
</dbReference>
<accession>A0A396IPD7</accession>
<sequence length="311" mass="35519">MDYYNVLKVNRYATEEELKTSYKRLALIHHPDKHPPEKRIEAEHRFILISQAYDILSNPVKRKIYDQYGEEGLQYGGAAPPQHSSSSRQHCSSSRRNAQSSTYQCNPRSADDIYNDFFRRENGSEVLKNLKKKDDPIERMLFFTLEELYNGTSRRVKITRTVINNAGYSNIEEEVLTVDVKAGWKKGTKVTFNEKGDKKPGIIPADIVFVIGEKPHARYTRNGNDLVITEKITVADALTNKTLEIPALDGRSLLIQLPNVVTPDYEHKVPNEGMPITKQPGRKGTLKIKFDIKYPSRLTPQQKSDLRSVLS</sequence>
<dbReference type="FunFam" id="2.60.260.20:FF:000006">
    <property type="entry name" value="DnaJ subfamily B member 13"/>
    <property type="match status" value="1"/>
</dbReference>
<dbReference type="InterPro" id="IPR001623">
    <property type="entry name" value="DnaJ_domain"/>
</dbReference>
<dbReference type="GO" id="GO:0051082">
    <property type="term" value="F:unfolded protein binding"/>
    <property type="evidence" value="ECO:0007669"/>
    <property type="project" value="InterPro"/>
</dbReference>
<feature type="domain" description="J" evidence="3">
    <location>
        <begin position="2"/>
        <end position="69"/>
    </location>
</feature>
<dbReference type="Gramene" id="rna14638">
    <property type="protein sequence ID" value="RHN66611.1"/>
    <property type="gene ID" value="gene14638"/>
</dbReference>
<reference evidence="4" key="1">
    <citation type="journal article" date="2018" name="Nat. Plants">
        <title>Whole-genome landscape of Medicago truncatula symbiotic genes.</title>
        <authorList>
            <person name="Pecrix Y."/>
            <person name="Gamas P."/>
            <person name="Carrere S."/>
        </authorList>
    </citation>
    <scope>NUCLEOTIDE SEQUENCE</scope>
    <source>
        <tissue evidence="4">Leaves</tissue>
    </source>
</reference>
<dbReference type="Pfam" id="PF00226">
    <property type="entry name" value="DnaJ"/>
    <property type="match status" value="1"/>
</dbReference>
<keyword evidence="1" id="KW-0143">Chaperone</keyword>
<dbReference type="Gene3D" id="2.60.260.20">
    <property type="entry name" value="Urease metallochaperone UreE, N-terminal domain"/>
    <property type="match status" value="2"/>
</dbReference>
<feature type="compositionally biased region" description="Low complexity" evidence="2">
    <location>
        <begin position="82"/>
        <end position="96"/>
    </location>
</feature>
<dbReference type="FunFam" id="2.60.260.20:FF:000002">
    <property type="entry name" value="Dnaj homolog subfamily b member"/>
    <property type="match status" value="1"/>
</dbReference>
<dbReference type="InterPro" id="IPR008971">
    <property type="entry name" value="HSP40/DnaJ_pept-bd"/>
</dbReference>
<dbReference type="InterPro" id="IPR051339">
    <property type="entry name" value="DnaJ_subfamily_B"/>
</dbReference>
<dbReference type="SMART" id="SM00271">
    <property type="entry name" value="DnaJ"/>
    <property type="match status" value="1"/>
</dbReference>
<dbReference type="OrthoDB" id="550424at2759"/>
<dbReference type="PRINTS" id="PR00625">
    <property type="entry name" value="JDOMAIN"/>
</dbReference>
<dbReference type="PANTHER" id="PTHR24078:SF553">
    <property type="entry name" value="DNAJ HOMOLOG SUBFAMILY B MEMBER 5"/>
    <property type="match status" value="1"/>
</dbReference>
<dbReference type="InterPro" id="IPR036869">
    <property type="entry name" value="J_dom_sf"/>
</dbReference>
<feature type="compositionally biased region" description="Polar residues" evidence="2">
    <location>
        <begin position="97"/>
        <end position="107"/>
    </location>
</feature>
<dbReference type="Proteomes" id="UP000265566">
    <property type="component" value="Chromosome 3"/>
</dbReference>
<dbReference type="SUPFAM" id="SSF49493">
    <property type="entry name" value="HSP40/DnaJ peptide-binding domain"/>
    <property type="match status" value="2"/>
</dbReference>
<gene>
    <name evidence="4" type="ORF">MtrunA17_Chr3g0093111</name>
</gene>
<dbReference type="SUPFAM" id="SSF46565">
    <property type="entry name" value="Chaperone J-domain"/>
    <property type="match status" value="1"/>
</dbReference>
<dbReference type="PANTHER" id="PTHR24078">
    <property type="entry name" value="DNAJ HOMOLOG SUBFAMILY C MEMBER"/>
    <property type="match status" value="1"/>
</dbReference>
<dbReference type="PROSITE" id="PS00636">
    <property type="entry name" value="DNAJ_1"/>
    <property type="match status" value="1"/>
</dbReference>
<dbReference type="InterPro" id="IPR018253">
    <property type="entry name" value="DnaJ_domain_CS"/>
</dbReference>
<organism evidence="4">
    <name type="scientific">Medicago truncatula</name>
    <name type="common">Barrel medic</name>
    <name type="synonym">Medicago tribuloides</name>
    <dbReference type="NCBI Taxonomy" id="3880"/>
    <lineage>
        <taxon>Eukaryota</taxon>
        <taxon>Viridiplantae</taxon>
        <taxon>Streptophyta</taxon>
        <taxon>Embryophyta</taxon>
        <taxon>Tracheophyta</taxon>
        <taxon>Spermatophyta</taxon>
        <taxon>Magnoliopsida</taxon>
        <taxon>eudicotyledons</taxon>
        <taxon>Gunneridae</taxon>
        <taxon>Pentapetalae</taxon>
        <taxon>rosids</taxon>
        <taxon>fabids</taxon>
        <taxon>Fabales</taxon>
        <taxon>Fabaceae</taxon>
        <taxon>Papilionoideae</taxon>
        <taxon>50 kb inversion clade</taxon>
        <taxon>NPAAA clade</taxon>
        <taxon>Hologalegina</taxon>
        <taxon>IRL clade</taxon>
        <taxon>Trifolieae</taxon>
        <taxon>Medicago</taxon>
    </lineage>
</organism>
<dbReference type="AlphaFoldDB" id="A0A396IPD7"/>
<name>A0A396IPD7_MEDTR</name>
<dbReference type="EMBL" id="PSQE01000003">
    <property type="protein sequence ID" value="RHN66611.1"/>
    <property type="molecule type" value="Genomic_DNA"/>
</dbReference>
<protein>
    <submittedName>
        <fullName evidence="4">Putative chaperone DnaJ</fullName>
    </submittedName>
</protein>
<dbReference type="Gene3D" id="1.10.287.110">
    <property type="entry name" value="DnaJ domain"/>
    <property type="match status" value="1"/>
</dbReference>
<dbReference type="PROSITE" id="PS50076">
    <property type="entry name" value="DNAJ_2"/>
    <property type="match status" value="1"/>
</dbReference>
<evidence type="ECO:0000256" key="1">
    <source>
        <dbReference type="ARBA" id="ARBA00023186"/>
    </source>
</evidence>
<dbReference type="InterPro" id="IPR002939">
    <property type="entry name" value="DnaJ_C"/>
</dbReference>
<feature type="region of interest" description="Disordered" evidence="2">
    <location>
        <begin position="75"/>
        <end position="107"/>
    </location>
</feature>
<dbReference type="CDD" id="cd06257">
    <property type="entry name" value="DnaJ"/>
    <property type="match status" value="1"/>
</dbReference>
<proteinExistence type="predicted"/>
<dbReference type="GO" id="GO:0006457">
    <property type="term" value="P:protein folding"/>
    <property type="evidence" value="ECO:0007669"/>
    <property type="project" value="InterPro"/>
</dbReference>